<evidence type="ECO:0000313" key="4">
    <source>
        <dbReference type="EMBL" id="QNN61619.1"/>
    </source>
</evidence>
<evidence type="ECO:0000256" key="1">
    <source>
        <dbReference type="ARBA" id="ARBA00004196"/>
    </source>
</evidence>
<dbReference type="SUPFAM" id="SSF52058">
    <property type="entry name" value="L domain-like"/>
    <property type="match status" value="1"/>
</dbReference>
<dbReference type="InterPro" id="IPR001611">
    <property type="entry name" value="Leu-rich_rpt"/>
</dbReference>
<reference evidence="4 5" key="1">
    <citation type="submission" date="2020-08" db="EMBL/GenBank/DDBJ databases">
        <title>Genome sequence of Erysipelothrix inopinata DSM 15511T.</title>
        <authorList>
            <person name="Hyun D.-W."/>
            <person name="Bae J.-W."/>
        </authorList>
    </citation>
    <scope>NUCLEOTIDE SEQUENCE [LARGE SCALE GENOMIC DNA]</scope>
    <source>
        <strain evidence="4 5">DSM 15511</strain>
    </source>
</reference>
<accession>A0A7G9S194</accession>
<dbReference type="PANTHER" id="PTHR46652">
    <property type="entry name" value="LEUCINE-RICH REPEAT AND IQ DOMAIN-CONTAINING PROTEIN 1-RELATED"/>
    <property type="match status" value="1"/>
</dbReference>
<protein>
    <submittedName>
        <fullName evidence="4">InlB B-repeat-containing protein</fullName>
    </submittedName>
</protein>
<keyword evidence="5" id="KW-1185">Reference proteome</keyword>
<dbReference type="EMBL" id="CP060715">
    <property type="protein sequence ID" value="QNN61619.1"/>
    <property type="molecule type" value="Genomic_DNA"/>
</dbReference>
<dbReference type="KEGG" id="eio:H9L01_04500"/>
<keyword evidence="2" id="KW-0433">Leucine-rich repeat</keyword>
<dbReference type="InterPro" id="IPR042229">
    <property type="entry name" value="Listeria/Bacterioides_rpt_sf"/>
</dbReference>
<evidence type="ECO:0000256" key="2">
    <source>
        <dbReference type="ARBA" id="ARBA00022614"/>
    </source>
</evidence>
<organism evidence="4 5">
    <name type="scientific">Erysipelothrix inopinata</name>
    <dbReference type="NCBI Taxonomy" id="225084"/>
    <lineage>
        <taxon>Bacteria</taxon>
        <taxon>Bacillati</taxon>
        <taxon>Bacillota</taxon>
        <taxon>Erysipelotrichia</taxon>
        <taxon>Erysipelotrichales</taxon>
        <taxon>Erysipelotrichaceae</taxon>
        <taxon>Erysipelothrix</taxon>
    </lineage>
</organism>
<dbReference type="PANTHER" id="PTHR46652:SF3">
    <property type="entry name" value="LEUCINE-RICH REPEAT-CONTAINING PROTEIN 9"/>
    <property type="match status" value="1"/>
</dbReference>
<dbReference type="NCBIfam" id="TIGR02543">
    <property type="entry name" value="List_Bact_rpt"/>
    <property type="match status" value="3"/>
</dbReference>
<dbReference type="Pfam" id="PF09479">
    <property type="entry name" value="Flg_new"/>
    <property type="match status" value="3"/>
</dbReference>
<evidence type="ECO:0000256" key="3">
    <source>
        <dbReference type="ARBA" id="ARBA00022737"/>
    </source>
</evidence>
<gene>
    <name evidence="4" type="ORF">H9L01_04500</name>
</gene>
<dbReference type="AlphaFoldDB" id="A0A7G9S194"/>
<proteinExistence type="predicted"/>
<dbReference type="Gene3D" id="3.80.10.10">
    <property type="entry name" value="Ribonuclease Inhibitor"/>
    <property type="match status" value="1"/>
</dbReference>
<name>A0A7G9S194_9FIRM</name>
<keyword evidence="3" id="KW-0677">Repeat</keyword>
<evidence type="ECO:0000313" key="5">
    <source>
        <dbReference type="Proteomes" id="UP000515928"/>
    </source>
</evidence>
<dbReference type="GO" id="GO:0030313">
    <property type="term" value="C:cell envelope"/>
    <property type="evidence" value="ECO:0007669"/>
    <property type="project" value="UniProtKB-SubCell"/>
</dbReference>
<dbReference type="InterPro" id="IPR032675">
    <property type="entry name" value="LRR_dom_sf"/>
</dbReference>
<dbReference type="Gene3D" id="2.60.40.4270">
    <property type="entry name" value="Listeria-Bacteroides repeat domain"/>
    <property type="match status" value="3"/>
</dbReference>
<dbReference type="Proteomes" id="UP000515928">
    <property type="component" value="Chromosome"/>
</dbReference>
<sequence>MKKLLKVLMVLTLVIIVYPFEKISADVGQSIDAYFSRPTTASAVASELKKSDNITESDLSKVTKITLNEKDGFSSFDTDLGKLPNLNIIYIGYTGWESLDGIESVSSSLTTLTLSETLITDIEPVGSLTNLKSISFNEQTNTTNNAIKNNPNFLKPLEDLPLTSFTSMFSPFNDNHLKSLSKIKTLTNLSIQSSGVTDFTIINQMTNLKSINFNGGKLSSIEGASNLVNLTSLNIGARDNGSEKNQITDFSDLMYPYTSNNTRVKLNMDGITPEVNIKYDSVENLYYFDLDTIVMPTPSTGYSSLVLTPYSVPFYAELDQVNNRIIYENEFIEERLAQGWLDFSVGNFTMQSIDRSYDVEGVMWVRGVGIENVYENYTVTFDSQEGTTVNPITDVNHNASITAPLAPTKEGHAFDGWYTDTTFATEWYFDTDTVTDNMTLYAKWSPLIYTVTFDSQEGTTVNPITDVNHNASITAPMAPTKEGHTFAGWYTDTTFATEWNFDTDMVTDNMTLYAKWSPLNYTVTFDSQEGTIVNPITDVNHNASIPAPIAPTKEGHAFEGWYTDTTFATEWNFDTDTVTDNMTLYAKWSINVIDDNQEDKPNPEEDNSENIVIPEAEIEDNNDKNDTENVLPTTGVANTISKIEGSLILLGCVFIILYLKDKVKNNI</sequence>
<comment type="subcellular location">
    <subcellularLocation>
        <location evidence="1">Cell envelope</location>
    </subcellularLocation>
</comment>
<dbReference type="PROSITE" id="PS51450">
    <property type="entry name" value="LRR"/>
    <property type="match status" value="1"/>
</dbReference>
<dbReference type="RefSeq" id="WP_187534818.1">
    <property type="nucleotide sequence ID" value="NZ_CP060715.1"/>
</dbReference>
<dbReference type="InterPro" id="IPR050836">
    <property type="entry name" value="SDS22/Internalin_LRR"/>
</dbReference>
<dbReference type="InterPro" id="IPR013378">
    <property type="entry name" value="InlB-like_B-rpt"/>
</dbReference>